<name>A0A5N5H0M5_9ROSA</name>
<gene>
    <name evidence="2" type="ORF">D8674_039457</name>
</gene>
<feature type="compositionally biased region" description="Basic and acidic residues" evidence="1">
    <location>
        <begin position="22"/>
        <end position="33"/>
    </location>
</feature>
<accession>A0A5N5H0M5</accession>
<evidence type="ECO:0000313" key="2">
    <source>
        <dbReference type="EMBL" id="KAB2620877.1"/>
    </source>
</evidence>
<feature type="compositionally biased region" description="Basic residues" evidence="1">
    <location>
        <begin position="34"/>
        <end position="46"/>
    </location>
</feature>
<keyword evidence="3" id="KW-1185">Reference proteome</keyword>
<protein>
    <submittedName>
        <fullName evidence="2">Uncharacterized protein</fullName>
    </submittedName>
</protein>
<comment type="caution">
    <text evidence="2">The sequence shown here is derived from an EMBL/GenBank/DDBJ whole genome shotgun (WGS) entry which is preliminary data.</text>
</comment>
<feature type="region of interest" description="Disordered" evidence="1">
    <location>
        <begin position="1"/>
        <end position="89"/>
    </location>
</feature>
<evidence type="ECO:0000256" key="1">
    <source>
        <dbReference type="SAM" id="MobiDB-lite"/>
    </source>
</evidence>
<reference evidence="2 3" key="2">
    <citation type="submission" date="2019-11" db="EMBL/GenBank/DDBJ databases">
        <title>A de novo genome assembly of a pear dwarfing rootstock.</title>
        <authorList>
            <person name="Wang F."/>
            <person name="Wang J."/>
            <person name="Li S."/>
            <person name="Zhang Y."/>
            <person name="Fang M."/>
            <person name="Ma L."/>
            <person name="Zhao Y."/>
            <person name="Jiang S."/>
        </authorList>
    </citation>
    <scope>NUCLEOTIDE SEQUENCE [LARGE SCALE GENOMIC DNA]</scope>
    <source>
        <strain evidence="2">S2</strain>
        <tissue evidence="2">Leaf</tissue>
    </source>
</reference>
<evidence type="ECO:0000313" key="3">
    <source>
        <dbReference type="Proteomes" id="UP000327157"/>
    </source>
</evidence>
<sequence length="89" mass="9933">MEGSKGNWSLGLRLVKLTGRGDGGRETGNESREKRKKKKRKRKNRRLPPTLAIARAGNKRETGNGSETRTDGGRNSQRERSALTRTGEK</sequence>
<organism evidence="2 3">
    <name type="scientific">Pyrus ussuriensis x Pyrus communis</name>
    <dbReference type="NCBI Taxonomy" id="2448454"/>
    <lineage>
        <taxon>Eukaryota</taxon>
        <taxon>Viridiplantae</taxon>
        <taxon>Streptophyta</taxon>
        <taxon>Embryophyta</taxon>
        <taxon>Tracheophyta</taxon>
        <taxon>Spermatophyta</taxon>
        <taxon>Magnoliopsida</taxon>
        <taxon>eudicotyledons</taxon>
        <taxon>Gunneridae</taxon>
        <taxon>Pentapetalae</taxon>
        <taxon>rosids</taxon>
        <taxon>fabids</taxon>
        <taxon>Rosales</taxon>
        <taxon>Rosaceae</taxon>
        <taxon>Amygdaloideae</taxon>
        <taxon>Maleae</taxon>
        <taxon>Pyrus</taxon>
    </lineage>
</organism>
<proteinExistence type="predicted"/>
<dbReference type="AlphaFoldDB" id="A0A5N5H0M5"/>
<dbReference type="EMBL" id="SMOL01000282">
    <property type="protein sequence ID" value="KAB2620877.1"/>
    <property type="molecule type" value="Genomic_DNA"/>
</dbReference>
<feature type="compositionally biased region" description="Basic and acidic residues" evidence="1">
    <location>
        <begin position="58"/>
        <end position="89"/>
    </location>
</feature>
<reference evidence="2 3" key="1">
    <citation type="submission" date="2019-09" db="EMBL/GenBank/DDBJ databases">
        <authorList>
            <person name="Ou C."/>
        </authorList>
    </citation>
    <scope>NUCLEOTIDE SEQUENCE [LARGE SCALE GENOMIC DNA]</scope>
    <source>
        <strain evidence="2">S2</strain>
        <tissue evidence="2">Leaf</tissue>
    </source>
</reference>
<dbReference type="Proteomes" id="UP000327157">
    <property type="component" value="Unassembled WGS sequence"/>
</dbReference>